<evidence type="ECO:0000313" key="4">
    <source>
        <dbReference type="EMBL" id="TEB12941.1"/>
    </source>
</evidence>
<evidence type="ECO:0000259" key="3">
    <source>
        <dbReference type="PROSITE" id="PS50977"/>
    </source>
</evidence>
<dbReference type="SUPFAM" id="SSF48498">
    <property type="entry name" value="Tetracyclin repressor-like, C-terminal domain"/>
    <property type="match status" value="1"/>
</dbReference>
<dbReference type="PANTHER" id="PTHR30055:SF226">
    <property type="entry name" value="HTH-TYPE TRANSCRIPTIONAL REGULATOR PKSA"/>
    <property type="match status" value="1"/>
</dbReference>
<dbReference type="Gene3D" id="1.10.10.60">
    <property type="entry name" value="Homeodomain-like"/>
    <property type="match status" value="1"/>
</dbReference>
<accession>A0A4Y7RVK5</accession>
<dbReference type="PRINTS" id="PR00455">
    <property type="entry name" value="HTHTETR"/>
</dbReference>
<dbReference type="InterPro" id="IPR001647">
    <property type="entry name" value="HTH_TetR"/>
</dbReference>
<dbReference type="Proteomes" id="UP000297597">
    <property type="component" value="Unassembled WGS sequence"/>
</dbReference>
<comment type="caution">
    <text evidence="4">The sequence shown here is derived from an EMBL/GenBank/DDBJ whole genome shotgun (WGS) entry which is preliminary data.</text>
</comment>
<keyword evidence="5" id="KW-1185">Reference proteome</keyword>
<dbReference type="RefSeq" id="WP_134212468.1">
    <property type="nucleotide sequence ID" value="NZ_QFFZ01000004.1"/>
</dbReference>
<dbReference type="Gene3D" id="1.10.357.10">
    <property type="entry name" value="Tetracycline Repressor, domain 2"/>
    <property type="match status" value="1"/>
</dbReference>
<dbReference type="PROSITE" id="PS50977">
    <property type="entry name" value="HTH_TETR_2"/>
    <property type="match status" value="1"/>
</dbReference>
<evidence type="ECO:0000256" key="1">
    <source>
        <dbReference type="ARBA" id="ARBA00023125"/>
    </source>
</evidence>
<reference evidence="4 5" key="1">
    <citation type="journal article" date="2018" name="Environ. Microbiol.">
        <title>Novel energy conservation strategies and behaviour of Pelotomaculum schinkii driving syntrophic propionate catabolism.</title>
        <authorList>
            <person name="Hidalgo-Ahumada C.A.P."/>
            <person name="Nobu M.K."/>
            <person name="Narihiro T."/>
            <person name="Tamaki H."/>
            <person name="Liu W.T."/>
            <person name="Kamagata Y."/>
            <person name="Stams A.J.M."/>
            <person name="Imachi H."/>
            <person name="Sousa D.Z."/>
        </authorList>
    </citation>
    <scope>NUCLEOTIDE SEQUENCE [LARGE SCALE GENOMIC DNA]</scope>
    <source>
        <strain evidence="4 5">MGP</strain>
    </source>
</reference>
<evidence type="ECO:0000313" key="5">
    <source>
        <dbReference type="Proteomes" id="UP000297597"/>
    </source>
</evidence>
<gene>
    <name evidence="4" type="primary">fadR_3</name>
    <name evidence="4" type="ORF">Pmgp_00579</name>
</gene>
<dbReference type="AlphaFoldDB" id="A0A4Y7RVK5"/>
<dbReference type="OrthoDB" id="13453at2"/>
<dbReference type="EMBL" id="QFFZ01000004">
    <property type="protein sequence ID" value="TEB12941.1"/>
    <property type="molecule type" value="Genomic_DNA"/>
</dbReference>
<feature type="domain" description="HTH tetR-type" evidence="3">
    <location>
        <begin position="14"/>
        <end position="74"/>
    </location>
</feature>
<dbReference type="SUPFAM" id="SSF46689">
    <property type="entry name" value="Homeodomain-like"/>
    <property type="match status" value="1"/>
</dbReference>
<name>A0A4Y7RVK5_9FIRM</name>
<dbReference type="PANTHER" id="PTHR30055">
    <property type="entry name" value="HTH-TYPE TRANSCRIPTIONAL REGULATOR RUTR"/>
    <property type="match status" value="1"/>
</dbReference>
<sequence length="206" mass="22571">MAYRKTDKVGKKLEAKLQAIMQAAQTVFAEHGYHGTSIKEIARKAGLATGTIYLYLRNKEALFAALVDEIYEMVLSKIAERRKEAQDVQGKLRASMEAAIDTLGQNRALAKVILLQTANSNQAVSEQLADLLGRLAELVEEDIKESIETSQIAPLDSRIAATAFVGTFYNVVLTWLREDSPSSLAEVIGPLVEYNLRGLGFTSPPS</sequence>
<dbReference type="GO" id="GO:0000976">
    <property type="term" value="F:transcription cis-regulatory region binding"/>
    <property type="evidence" value="ECO:0007669"/>
    <property type="project" value="TreeGrafter"/>
</dbReference>
<dbReference type="InterPro" id="IPR009057">
    <property type="entry name" value="Homeodomain-like_sf"/>
</dbReference>
<dbReference type="InterPro" id="IPR013570">
    <property type="entry name" value="Tscrpt_reg_YsiA_C"/>
</dbReference>
<dbReference type="GO" id="GO:0003700">
    <property type="term" value="F:DNA-binding transcription factor activity"/>
    <property type="evidence" value="ECO:0007669"/>
    <property type="project" value="TreeGrafter"/>
</dbReference>
<organism evidence="4 5">
    <name type="scientific">Pelotomaculum propionicicum</name>
    <dbReference type="NCBI Taxonomy" id="258475"/>
    <lineage>
        <taxon>Bacteria</taxon>
        <taxon>Bacillati</taxon>
        <taxon>Bacillota</taxon>
        <taxon>Clostridia</taxon>
        <taxon>Eubacteriales</taxon>
        <taxon>Desulfotomaculaceae</taxon>
        <taxon>Pelotomaculum</taxon>
    </lineage>
</organism>
<proteinExistence type="predicted"/>
<dbReference type="InterPro" id="IPR036271">
    <property type="entry name" value="Tet_transcr_reg_TetR-rel_C_sf"/>
</dbReference>
<dbReference type="Pfam" id="PF08359">
    <property type="entry name" value="TetR_C_4"/>
    <property type="match status" value="1"/>
</dbReference>
<feature type="DNA-binding region" description="H-T-H motif" evidence="2">
    <location>
        <begin position="37"/>
        <end position="56"/>
    </location>
</feature>
<protein>
    <submittedName>
        <fullName evidence="4">Fatty acid metabolism regulator protein</fullName>
    </submittedName>
</protein>
<dbReference type="InterPro" id="IPR050109">
    <property type="entry name" value="HTH-type_TetR-like_transc_reg"/>
</dbReference>
<evidence type="ECO:0000256" key="2">
    <source>
        <dbReference type="PROSITE-ProRule" id="PRU00335"/>
    </source>
</evidence>
<keyword evidence="1 2" id="KW-0238">DNA-binding</keyword>
<dbReference type="Pfam" id="PF00440">
    <property type="entry name" value="TetR_N"/>
    <property type="match status" value="1"/>
</dbReference>